<evidence type="ECO:0000256" key="7">
    <source>
        <dbReference type="SAM" id="Phobius"/>
    </source>
</evidence>
<dbReference type="InterPro" id="IPR007627">
    <property type="entry name" value="RNA_pol_sigma70_r2"/>
</dbReference>
<keyword evidence="3 6" id="KW-0731">Sigma factor</keyword>
<dbReference type="PROSITE" id="PS00715">
    <property type="entry name" value="SIGMA70_1"/>
    <property type="match status" value="1"/>
</dbReference>
<dbReference type="NCBIfam" id="TIGR02937">
    <property type="entry name" value="sigma70-ECF"/>
    <property type="match status" value="1"/>
</dbReference>
<dbReference type="Pfam" id="PF04545">
    <property type="entry name" value="Sigma70_r4"/>
    <property type="match status" value="1"/>
</dbReference>
<dbReference type="PANTHER" id="PTHR30376:SF3">
    <property type="entry name" value="RNA POLYMERASE SIGMA FACTOR RPOH"/>
    <property type="match status" value="1"/>
</dbReference>
<dbReference type="InterPro" id="IPR007630">
    <property type="entry name" value="RNA_pol_sigma70_r4"/>
</dbReference>
<proteinExistence type="inferred from homology"/>
<comment type="function">
    <text evidence="6">Sigma factors are initiation factors that promote the attachment of RNA polymerase to specific initiation sites and are then released.</text>
</comment>
<keyword evidence="11" id="KW-1185">Reference proteome</keyword>
<gene>
    <name evidence="10" type="primary">rpoH</name>
    <name evidence="10" type="ORF">CAXC1_310022</name>
</gene>
<reference evidence="10 11" key="1">
    <citation type="submission" date="2024-01" db="EMBL/GenBank/DDBJ databases">
        <authorList>
            <person name="Kunselman E."/>
        </authorList>
    </citation>
    <scope>NUCLEOTIDE SEQUENCE [LARGE SCALE GENOMIC DNA]</scope>
    <source>
        <strain evidence="10">2 abalone samples</strain>
    </source>
</reference>
<evidence type="ECO:0000313" key="11">
    <source>
        <dbReference type="Proteomes" id="UP001314181"/>
    </source>
</evidence>
<accession>A0ABM9N8D5</accession>
<dbReference type="Gene3D" id="1.20.140.160">
    <property type="match status" value="1"/>
</dbReference>
<evidence type="ECO:0000256" key="2">
    <source>
        <dbReference type="ARBA" id="ARBA00023015"/>
    </source>
</evidence>
<sequence>MHPINSALVDNILFSWYIIFNYIYKIINIMSSFAILAPQDSVLSKYIRTINAIPILDKNTEQILAINWFEKKCIKSAHNLIKSHLKLVVKIARSFSFCGLPIMDLISEGNLGLMMAIKKFNPYKGFRLSTYAMWWIKASIYKYIIESWSLVKIGTTLTQKKLFYNLSKIKNKILDKPNNLNHGLNNDDVKIISKKIGASSLIDVKSTINRLANPDQSINIQINNDSGLEVADILHDTAKNQEELYIEEEEMIHKKKLLNQAILCLNAREKNILLSRHLASQPVTLSELAKKYSISCERVRQIESATIKKIKTMLQKSTNSLDIITN</sequence>
<dbReference type="SUPFAM" id="SSF88659">
    <property type="entry name" value="Sigma3 and sigma4 domains of RNA polymerase sigma factors"/>
    <property type="match status" value="1"/>
</dbReference>
<dbReference type="EMBL" id="CAWVOK010000024">
    <property type="protein sequence ID" value="CAK8163180.1"/>
    <property type="molecule type" value="Genomic_DNA"/>
</dbReference>
<feature type="domain" description="RNA polymerase sigma-70" evidence="9">
    <location>
        <begin position="284"/>
        <end position="310"/>
    </location>
</feature>
<dbReference type="CDD" id="cd06171">
    <property type="entry name" value="Sigma70_r4"/>
    <property type="match status" value="1"/>
</dbReference>
<dbReference type="Pfam" id="PF04542">
    <property type="entry name" value="Sigma70_r2"/>
    <property type="match status" value="1"/>
</dbReference>
<dbReference type="SUPFAM" id="SSF88946">
    <property type="entry name" value="Sigma2 domain of RNA polymerase sigma factors"/>
    <property type="match status" value="1"/>
</dbReference>
<evidence type="ECO:0000256" key="1">
    <source>
        <dbReference type="ARBA" id="ARBA00007788"/>
    </source>
</evidence>
<protein>
    <recommendedName>
        <fullName evidence="6">RNA polymerase sigma factor</fullName>
    </recommendedName>
</protein>
<name>A0ABM9N8D5_9RICK</name>
<evidence type="ECO:0000256" key="6">
    <source>
        <dbReference type="RuleBase" id="RU362124"/>
    </source>
</evidence>
<keyword evidence="2 6" id="KW-0805">Transcription regulation</keyword>
<keyword evidence="5 6" id="KW-0804">Transcription</keyword>
<dbReference type="Gene3D" id="1.10.601.10">
    <property type="entry name" value="RNA Polymerase Primary Sigma Factor"/>
    <property type="match status" value="1"/>
</dbReference>
<dbReference type="PANTHER" id="PTHR30376">
    <property type="entry name" value="SIGMA FACTOR RPOH HEAT SHOCK RELATED"/>
    <property type="match status" value="1"/>
</dbReference>
<evidence type="ECO:0000313" key="10">
    <source>
        <dbReference type="EMBL" id="CAK8163180.1"/>
    </source>
</evidence>
<dbReference type="InterPro" id="IPR050813">
    <property type="entry name" value="Sigma-70_Factor"/>
</dbReference>
<comment type="similarity">
    <text evidence="1 6">Belongs to the sigma-70 factor family.</text>
</comment>
<evidence type="ECO:0000259" key="9">
    <source>
        <dbReference type="PROSITE" id="PS00716"/>
    </source>
</evidence>
<evidence type="ECO:0000256" key="4">
    <source>
        <dbReference type="ARBA" id="ARBA00023125"/>
    </source>
</evidence>
<feature type="transmembrane region" description="Helical" evidence="7">
    <location>
        <begin position="12"/>
        <end position="37"/>
    </location>
</feature>
<keyword evidence="7" id="KW-0812">Transmembrane</keyword>
<evidence type="ECO:0000256" key="5">
    <source>
        <dbReference type="ARBA" id="ARBA00023163"/>
    </source>
</evidence>
<dbReference type="NCBIfam" id="NF005143">
    <property type="entry name" value="PRK06596.1"/>
    <property type="match status" value="1"/>
</dbReference>
<dbReference type="InterPro" id="IPR013324">
    <property type="entry name" value="RNA_pol_sigma_r3/r4-like"/>
</dbReference>
<dbReference type="InterPro" id="IPR013325">
    <property type="entry name" value="RNA_pol_sigma_r2"/>
</dbReference>
<dbReference type="InterPro" id="IPR000943">
    <property type="entry name" value="RNA_pol_sigma70"/>
</dbReference>
<dbReference type="Proteomes" id="UP001314181">
    <property type="component" value="Unassembled WGS sequence"/>
</dbReference>
<keyword evidence="4 6" id="KW-0238">DNA-binding</keyword>
<feature type="domain" description="RNA polymerase sigma-70" evidence="8">
    <location>
        <begin position="104"/>
        <end position="117"/>
    </location>
</feature>
<keyword evidence="7" id="KW-0472">Membrane</keyword>
<evidence type="ECO:0000259" key="8">
    <source>
        <dbReference type="PROSITE" id="PS00715"/>
    </source>
</evidence>
<comment type="caution">
    <text evidence="10">The sequence shown here is derived from an EMBL/GenBank/DDBJ whole genome shotgun (WGS) entry which is preliminary data.</text>
</comment>
<evidence type="ECO:0000256" key="3">
    <source>
        <dbReference type="ARBA" id="ARBA00023082"/>
    </source>
</evidence>
<dbReference type="InterPro" id="IPR014284">
    <property type="entry name" value="RNA_pol_sigma-70_dom"/>
</dbReference>
<organism evidence="10 11">
    <name type="scientific">Candidatus Xenohaliotis californiensis</name>
    <dbReference type="NCBI Taxonomy" id="84677"/>
    <lineage>
        <taxon>Bacteria</taxon>
        <taxon>Pseudomonadati</taxon>
        <taxon>Pseudomonadota</taxon>
        <taxon>Alphaproteobacteria</taxon>
        <taxon>Rickettsiales</taxon>
        <taxon>Anaplasmataceae</taxon>
        <taxon>Candidatus Xenohaliotis</taxon>
    </lineage>
</organism>
<dbReference type="PROSITE" id="PS00716">
    <property type="entry name" value="SIGMA70_2"/>
    <property type="match status" value="1"/>
</dbReference>
<dbReference type="PRINTS" id="PR00046">
    <property type="entry name" value="SIGMA70FCT"/>
</dbReference>
<keyword evidence="7" id="KW-1133">Transmembrane helix</keyword>